<dbReference type="OrthoDB" id="6159398at2759"/>
<dbReference type="EMBL" id="UYSG01002013">
    <property type="protein sequence ID" value="VDL55628.1"/>
    <property type="molecule type" value="Genomic_DNA"/>
</dbReference>
<accession>A0A0R3SIM9</accession>
<sequence>MAQLLVEAVTNSLYIGEGEIVAVGCCQNATLMTAIRANGDIYAEEKSALPSDGELELTLTLDKVTTDQDGQRLICEASTSYPPEQSTARQYTEISVNCE</sequence>
<proteinExistence type="predicted"/>
<dbReference type="AlphaFoldDB" id="A0A0R3SIM9"/>
<protein>
    <submittedName>
        <fullName evidence="3">Ig-like domain-containing protein</fullName>
    </submittedName>
</protein>
<reference evidence="3" key="1">
    <citation type="submission" date="2017-02" db="UniProtKB">
        <authorList>
            <consortium name="WormBaseParasite"/>
        </authorList>
    </citation>
    <scope>IDENTIFICATION</scope>
</reference>
<dbReference type="WBParaSite" id="HDID_0000479401-mRNA-1">
    <property type="protein sequence ID" value="HDID_0000479401-mRNA-1"/>
    <property type="gene ID" value="HDID_0000479401"/>
</dbReference>
<name>A0A0R3SIM9_HYMDI</name>
<reference evidence="1 2" key="2">
    <citation type="submission" date="2018-11" db="EMBL/GenBank/DDBJ databases">
        <authorList>
            <consortium name="Pathogen Informatics"/>
        </authorList>
    </citation>
    <scope>NUCLEOTIDE SEQUENCE [LARGE SCALE GENOMIC DNA]</scope>
</reference>
<evidence type="ECO:0000313" key="1">
    <source>
        <dbReference type="EMBL" id="VDL55628.1"/>
    </source>
</evidence>
<evidence type="ECO:0000313" key="2">
    <source>
        <dbReference type="Proteomes" id="UP000274504"/>
    </source>
</evidence>
<gene>
    <name evidence="1" type="ORF">HDID_LOCUS4792</name>
</gene>
<evidence type="ECO:0000313" key="3">
    <source>
        <dbReference type="WBParaSite" id="HDID_0000479401-mRNA-1"/>
    </source>
</evidence>
<dbReference type="Proteomes" id="UP000274504">
    <property type="component" value="Unassembled WGS sequence"/>
</dbReference>
<organism evidence="3">
    <name type="scientific">Hymenolepis diminuta</name>
    <name type="common">Rat tapeworm</name>
    <dbReference type="NCBI Taxonomy" id="6216"/>
    <lineage>
        <taxon>Eukaryota</taxon>
        <taxon>Metazoa</taxon>
        <taxon>Spiralia</taxon>
        <taxon>Lophotrochozoa</taxon>
        <taxon>Platyhelminthes</taxon>
        <taxon>Cestoda</taxon>
        <taxon>Eucestoda</taxon>
        <taxon>Cyclophyllidea</taxon>
        <taxon>Hymenolepididae</taxon>
        <taxon>Hymenolepis</taxon>
    </lineage>
</organism>